<comment type="caution">
    <text evidence="1">The sequence shown here is derived from an EMBL/GenBank/DDBJ whole genome shotgun (WGS) entry which is preliminary data.</text>
</comment>
<evidence type="ECO:0000313" key="2">
    <source>
        <dbReference type="Proteomes" id="UP001349262"/>
    </source>
</evidence>
<sequence>MAHDIIDRIARLIAPEDFVAVDQIRAGLRGGNEATRERIIAKLVAGPQQDAREKALEILAVLRGIDGIENLPRHRSGGWSRENIEAFVNDVVGKPVE</sequence>
<evidence type="ECO:0000313" key="1">
    <source>
        <dbReference type="EMBL" id="MEE7456446.1"/>
    </source>
</evidence>
<dbReference type="Proteomes" id="UP001349262">
    <property type="component" value="Unassembled WGS sequence"/>
</dbReference>
<proteinExistence type="predicted"/>
<organism evidence="1 2">
    <name type="scientific">Methylobacterium radiotolerans</name>
    <dbReference type="NCBI Taxonomy" id="31998"/>
    <lineage>
        <taxon>Bacteria</taxon>
        <taxon>Pseudomonadati</taxon>
        <taxon>Pseudomonadota</taxon>
        <taxon>Alphaproteobacteria</taxon>
        <taxon>Hyphomicrobiales</taxon>
        <taxon>Methylobacteriaceae</taxon>
        <taxon>Methylobacterium</taxon>
    </lineage>
</organism>
<gene>
    <name evidence="1" type="ORF">MRSR164_06490</name>
</gene>
<keyword evidence="2" id="KW-1185">Reference proteome</keyword>
<protein>
    <submittedName>
        <fullName evidence="1">Uncharacterized protein</fullName>
    </submittedName>
</protein>
<name>A0ABU7T7C1_9HYPH</name>
<dbReference type="EMBL" id="MLBY01000003">
    <property type="protein sequence ID" value="MEE7456446.1"/>
    <property type="molecule type" value="Genomic_DNA"/>
</dbReference>
<accession>A0ABU7T7C1</accession>
<reference evidence="1 2" key="1">
    <citation type="journal article" date="2012" name="Genet. Mol. Biol.">
        <title>Analysis of 16S rRNA and mxaF genes revealing insights into Methylobacterium niche-specific plant association.</title>
        <authorList>
            <person name="Dourado M.N."/>
            <person name="Andreote F.D."/>
            <person name="Dini-Andreote F."/>
            <person name="Conti R."/>
            <person name="Araujo J.M."/>
            <person name="Araujo W.L."/>
        </authorList>
    </citation>
    <scope>NUCLEOTIDE SEQUENCE [LARGE SCALE GENOMIC DNA]</scope>
    <source>
        <strain evidence="1 2">SR1.6/4</strain>
    </source>
</reference>